<dbReference type="CDD" id="cd00067">
    <property type="entry name" value="GAL4"/>
    <property type="match status" value="1"/>
</dbReference>
<dbReference type="Gene3D" id="4.10.240.10">
    <property type="entry name" value="Zn(2)-C6 fungal-type DNA-binding domain"/>
    <property type="match status" value="1"/>
</dbReference>
<dbReference type="Proteomes" id="UP000241462">
    <property type="component" value="Unassembled WGS sequence"/>
</dbReference>
<dbReference type="GO" id="GO:0008270">
    <property type="term" value="F:zinc ion binding"/>
    <property type="evidence" value="ECO:0007669"/>
    <property type="project" value="InterPro"/>
</dbReference>
<dbReference type="Pfam" id="PF00172">
    <property type="entry name" value="Zn_clus"/>
    <property type="match status" value="1"/>
</dbReference>
<dbReference type="PROSITE" id="PS00463">
    <property type="entry name" value="ZN2_CY6_FUNGAL_1"/>
    <property type="match status" value="1"/>
</dbReference>
<keyword evidence="1" id="KW-0539">Nucleus</keyword>
<feature type="domain" description="Zn(2)-C6 fungal-type" evidence="3">
    <location>
        <begin position="10"/>
        <end position="38"/>
    </location>
</feature>
<reference evidence="4 5" key="1">
    <citation type="journal article" date="2018" name="Mycol. Prog.">
        <title>Coniella lustricola, a new species from submerged detritus.</title>
        <authorList>
            <person name="Raudabaugh D.B."/>
            <person name="Iturriaga T."/>
            <person name="Carver A."/>
            <person name="Mondo S."/>
            <person name="Pangilinan J."/>
            <person name="Lipzen A."/>
            <person name="He G."/>
            <person name="Amirebrahimi M."/>
            <person name="Grigoriev I.V."/>
            <person name="Miller A.N."/>
        </authorList>
    </citation>
    <scope>NUCLEOTIDE SEQUENCE [LARGE SCALE GENOMIC DNA]</scope>
    <source>
        <strain evidence="4 5">B22-T-1</strain>
    </source>
</reference>
<dbReference type="PANTHER" id="PTHR38791">
    <property type="entry name" value="ZN(II)2CYS6 TRANSCRIPTION FACTOR (EUROFUNG)-RELATED-RELATED"/>
    <property type="match status" value="1"/>
</dbReference>
<gene>
    <name evidence="4" type="ORF">BD289DRAFT_217123</name>
</gene>
<dbReference type="OrthoDB" id="5280547at2759"/>
<dbReference type="SMART" id="SM00066">
    <property type="entry name" value="GAL4"/>
    <property type="match status" value="1"/>
</dbReference>
<evidence type="ECO:0000313" key="4">
    <source>
        <dbReference type="EMBL" id="PSR90401.1"/>
    </source>
</evidence>
<feature type="region of interest" description="Disordered" evidence="2">
    <location>
        <begin position="63"/>
        <end position="144"/>
    </location>
</feature>
<evidence type="ECO:0000259" key="3">
    <source>
        <dbReference type="PROSITE" id="PS50048"/>
    </source>
</evidence>
<dbReference type="SUPFAM" id="SSF57701">
    <property type="entry name" value="Zn2/Cys6 DNA-binding domain"/>
    <property type="match status" value="1"/>
</dbReference>
<feature type="compositionally biased region" description="Low complexity" evidence="2">
    <location>
        <begin position="96"/>
        <end position="107"/>
    </location>
</feature>
<dbReference type="PROSITE" id="PS50048">
    <property type="entry name" value="ZN2_CY6_FUNGAL_2"/>
    <property type="match status" value="1"/>
</dbReference>
<proteinExistence type="predicted"/>
<accession>A0A2T3ABC5</accession>
<feature type="compositionally biased region" description="Low complexity" evidence="2">
    <location>
        <begin position="115"/>
        <end position="138"/>
    </location>
</feature>
<evidence type="ECO:0000313" key="5">
    <source>
        <dbReference type="Proteomes" id="UP000241462"/>
    </source>
</evidence>
<keyword evidence="5" id="KW-1185">Reference proteome</keyword>
<dbReference type="InParanoid" id="A0A2T3ABC5"/>
<feature type="compositionally biased region" description="Low complexity" evidence="2">
    <location>
        <begin position="69"/>
        <end position="82"/>
    </location>
</feature>
<dbReference type="PANTHER" id="PTHR38791:SF5">
    <property type="entry name" value="TRANSCRIPTION FACTOR DBAG-RELATED"/>
    <property type="match status" value="1"/>
</dbReference>
<dbReference type="InterPro" id="IPR036864">
    <property type="entry name" value="Zn2-C6_fun-type_DNA-bd_sf"/>
</dbReference>
<dbReference type="GO" id="GO:0000981">
    <property type="term" value="F:DNA-binding transcription factor activity, RNA polymerase II-specific"/>
    <property type="evidence" value="ECO:0007669"/>
    <property type="project" value="InterPro"/>
</dbReference>
<feature type="compositionally biased region" description="Basic residues" evidence="2">
    <location>
        <begin position="85"/>
        <end position="95"/>
    </location>
</feature>
<protein>
    <recommendedName>
        <fullName evidence="3">Zn(2)-C6 fungal-type domain-containing protein</fullName>
    </recommendedName>
</protein>
<evidence type="ECO:0000256" key="2">
    <source>
        <dbReference type="SAM" id="MobiDB-lite"/>
    </source>
</evidence>
<dbReference type="EMBL" id="KZ678420">
    <property type="protein sequence ID" value="PSR90401.1"/>
    <property type="molecule type" value="Genomic_DNA"/>
</dbReference>
<organism evidence="4 5">
    <name type="scientific">Coniella lustricola</name>
    <dbReference type="NCBI Taxonomy" id="2025994"/>
    <lineage>
        <taxon>Eukaryota</taxon>
        <taxon>Fungi</taxon>
        <taxon>Dikarya</taxon>
        <taxon>Ascomycota</taxon>
        <taxon>Pezizomycotina</taxon>
        <taxon>Sordariomycetes</taxon>
        <taxon>Sordariomycetidae</taxon>
        <taxon>Diaporthales</taxon>
        <taxon>Schizoparmaceae</taxon>
        <taxon>Coniella</taxon>
    </lineage>
</organism>
<sequence>MVYCGKASLGCLSCRKRRIKCDRRQPECTQCVRLSKSCPGYRDQLSLMFRDETVKVEKRVRASWGVDDSSSSVSSSQVSSSSTKTTKRTQAKPRTRSSSPGSTTSSRANMPTPPASVTSASPSSARTSHHGTSSDSGSPISNHTELIKSNVPTNVSQTVGIPGATFQQIITPPSEIGVSFFVKHYLLGYPDEVRRAEELSTLPWFEHPSAQATMAALGLAALGNRSDNKELKRLSTIKYGEALKSTNEILQDPVKNLETAIRTTVMLALYQCVNSSHESHEQARVHLLGCMALIKTAVPIRSVPANGIRGIMQLCYSLLYPCVQSGTTMPEGIFDAVRKGIADGFLPEDELPAVSLIPILARFTELKARARWTAFSDGHDSTATMMRQLLEADEAMAAWEASQQGKWTYQTYADQSLPADAVFHHTYHRYSDVWTSRTWSHYRWARILVNQMLIEFSEQYPLSAAGVVTLAQQDRIQETIRRLAVDVLVSVPTHYKHPSLTWSHLDAIQSHGGAGAGAVGIPHLIFHLQTVACAPGVPYEVWSWAVGIMDMVWRELGMLHAKSLADLSRAHRAKLDQLVPEGILKLEAVPRSVEEV</sequence>
<dbReference type="STRING" id="2025994.A0A2T3ABC5"/>
<dbReference type="AlphaFoldDB" id="A0A2T3ABC5"/>
<name>A0A2T3ABC5_9PEZI</name>
<dbReference type="InterPro" id="IPR053175">
    <property type="entry name" value="DHMBA_Reg_Transcription_Factor"/>
</dbReference>
<evidence type="ECO:0000256" key="1">
    <source>
        <dbReference type="ARBA" id="ARBA00023242"/>
    </source>
</evidence>
<dbReference type="InterPro" id="IPR001138">
    <property type="entry name" value="Zn2Cys6_DnaBD"/>
</dbReference>